<feature type="transmembrane region" description="Helical" evidence="1">
    <location>
        <begin position="248"/>
        <end position="270"/>
    </location>
</feature>
<evidence type="ECO:0000313" key="4">
    <source>
        <dbReference type="EMBL" id="RJG17425.1"/>
    </source>
</evidence>
<keyword evidence="5" id="KW-1185">Reference proteome</keyword>
<feature type="domain" description="SGNH" evidence="3">
    <location>
        <begin position="412"/>
        <end position="651"/>
    </location>
</feature>
<dbReference type="AlphaFoldDB" id="A0A418XX65"/>
<organism evidence="4 5">
    <name type="scientific">Alcanivorax profundi</name>
    <dbReference type="NCBI Taxonomy" id="2338368"/>
    <lineage>
        <taxon>Bacteria</taxon>
        <taxon>Pseudomonadati</taxon>
        <taxon>Pseudomonadota</taxon>
        <taxon>Gammaproteobacteria</taxon>
        <taxon>Oceanospirillales</taxon>
        <taxon>Alcanivoracaceae</taxon>
        <taxon>Alcanivorax</taxon>
    </lineage>
</organism>
<dbReference type="Proteomes" id="UP000283734">
    <property type="component" value="Unassembled WGS sequence"/>
</dbReference>
<dbReference type="Pfam" id="PF01757">
    <property type="entry name" value="Acyl_transf_3"/>
    <property type="match status" value="1"/>
</dbReference>
<keyword evidence="1" id="KW-0472">Membrane</keyword>
<dbReference type="InterPro" id="IPR002656">
    <property type="entry name" value="Acyl_transf_3_dom"/>
</dbReference>
<feature type="transmembrane region" description="Helical" evidence="1">
    <location>
        <begin position="192"/>
        <end position="216"/>
    </location>
</feature>
<feature type="transmembrane region" description="Helical" evidence="1">
    <location>
        <begin position="33"/>
        <end position="53"/>
    </location>
</feature>
<name>A0A418XX65_9GAMM</name>
<feature type="transmembrane region" description="Helical" evidence="1">
    <location>
        <begin position="348"/>
        <end position="371"/>
    </location>
</feature>
<dbReference type="InterPro" id="IPR050879">
    <property type="entry name" value="Acyltransferase_3"/>
</dbReference>
<dbReference type="OrthoDB" id="9767863at2"/>
<dbReference type="PANTHER" id="PTHR23028">
    <property type="entry name" value="ACETYLTRANSFERASE"/>
    <property type="match status" value="1"/>
</dbReference>
<dbReference type="GO" id="GO:0016747">
    <property type="term" value="F:acyltransferase activity, transferring groups other than amino-acyl groups"/>
    <property type="evidence" value="ECO:0007669"/>
    <property type="project" value="InterPro"/>
</dbReference>
<keyword evidence="4" id="KW-0012">Acyltransferase</keyword>
<evidence type="ECO:0000259" key="3">
    <source>
        <dbReference type="Pfam" id="PF19040"/>
    </source>
</evidence>
<feature type="transmembrane region" description="Helical" evidence="1">
    <location>
        <begin position="223"/>
        <end position="242"/>
    </location>
</feature>
<evidence type="ECO:0000256" key="1">
    <source>
        <dbReference type="SAM" id="Phobius"/>
    </source>
</evidence>
<dbReference type="Pfam" id="PF19040">
    <property type="entry name" value="SGNH"/>
    <property type="match status" value="1"/>
</dbReference>
<reference evidence="4 5" key="1">
    <citation type="submission" date="2018-09" db="EMBL/GenBank/DDBJ databases">
        <title>Alcanivorax profundi sp. nov., isolated from 1000 m-depth seawater of the Mariana Trench.</title>
        <authorList>
            <person name="Liu J."/>
        </authorList>
    </citation>
    <scope>NUCLEOTIDE SEQUENCE [LARGE SCALE GENOMIC DNA]</scope>
    <source>
        <strain evidence="4 5">MTEO17</strain>
    </source>
</reference>
<dbReference type="GO" id="GO:0016020">
    <property type="term" value="C:membrane"/>
    <property type="evidence" value="ECO:0007669"/>
    <property type="project" value="TreeGrafter"/>
</dbReference>
<feature type="transmembrane region" description="Helical" evidence="1">
    <location>
        <begin position="165"/>
        <end position="186"/>
    </location>
</feature>
<feature type="transmembrane region" description="Helical" evidence="1">
    <location>
        <begin position="12"/>
        <end position="27"/>
    </location>
</feature>
<dbReference type="InterPro" id="IPR043968">
    <property type="entry name" value="SGNH"/>
</dbReference>
<gene>
    <name evidence="4" type="ORF">D4A39_11960</name>
</gene>
<keyword evidence="1" id="KW-0812">Transmembrane</keyword>
<dbReference type="PANTHER" id="PTHR23028:SF53">
    <property type="entry name" value="ACYL_TRANSF_3 DOMAIN-CONTAINING PROTEIN"/>
    <property type="match status" value="1"/>
</dbReference>
<keyword evidence="1" id="KW-1133">Transmembrane helix</keyword>
<evidence type="ECO:0000313" key="5">
    <source>
        <dbReference type="Proteomes" id="UP000283734"/>
    </source>
</evidence>
<sequence>MAITYRPEIDGLRFLAVTLVILHHLGVQGFGGGFVGVDVFFVISGYLITSIIVKEVETADFSFGRFYQRRIIRLAPAYFILLLFSVVVALLTMLPAELVHFSESTIYSTFFAANFFMWNAVGGYFGSGADTTPLLHLWSLAVEEQFYLFWPAGFLILVRLFQSRLLVLVVITVLLIATVLISQYGALNYRAAAYYLMPTRAFELLIGAMLVFLPSFNYGRHSFYASTFFTVIGLGLIAYCSISFDKGIWFPGLNALLPCLGTALIILFARKELPIVGPLLTGRFSVAIGKISYPAYLWHWPIIAFLNIHLIKITGSIALAVVAVTLILSWLTYRFLELPARRFRSHSVFSVIMLGFILPAAIFTSVAYVIISKEGFPGRFPEDLNRRAEAVMSHADAARGRCNEGPVSSPLAEEDCVLGIKKSDVDILLVGDSHANHFSGMIDVLARDVGLRGYDVTQSNSVFLVNVDRYYKKGNEIFHHSNFRKRNDYIATELLPRSYRYVVLGASYAGHVNGELFARDDDVRGMADDSLFLDALHDTIKAVVDAGSIPVLIKGNPAFGRDISRCTLNNLRFGLDADCNLPRSEFDSRFAVWNQMVVGLEAEFDTLIVIDPSLITCNEHYCYSEIEGLPLYKDGSHLNYIGSKFIGEQYLKRFGNPFHHEAFEAD</sequence>
<keyword evidence="4" id="KW-0808">Transferase</keyword>
<feature type="transmembrane region" description="Helical" evidence="1">
    <location>
        <begin position="106"/>
        <end position="126"/>
    </location>
</feature>
<comment type="caution">
    <text evidence="4">The sequence shown here is derived from an EMBL/GenBank/DDBJ whole genome shotgun (WGS) entry which is preliminary data.</text>
</comment>
<proteinExistence type="predicted"/>
<dbReference type="EMBL" id="QYYA01000003">
    <property type="protein sequence ID" value="RJG17425.1"/>
    <property type="molecule type" value="Genomic_DNA"/>
</dbReference>
<protein>
    <submittedName>
        <fullName evidence="4">Acyltransferase</fullName>
    </submittedName>
</protein>
<evidence type="ECO:0000259" key="2">
    <source>
        <dbReference type="Pfam" id="PF01757"/>
    </source>
</evidence>
<feature type="transmembrane region" description="Helical" evidence="1">
    <location>
        <begin position="74"/>
        <end position="94"/>
    </location>
</feature>
<accession>A0A418XX65</accession>
<dbReference type="RefSeq" id="WP_119918187.1">
    <property type="nucleotide sequence ID" value="NZ_QYYA01000003.1"/>
</dbReference>
<feature type="domain" description="Acyltransferase 3" evidence="2">
    <location>
        <begin position="7"/>
        <end position="334"/>
    </location>
</feature>
<dbReference type="GO" id="GO:0009103">
    <property type="term" value="P:lipopolysaccharide biosynthetic process"/>
    <property type="evidence" value="ECO:0007669"/>
    <property type="project" value="TreeGrafter"/>
</dbReference>
<feature type="transmembrane region" description="Helical" evidence="1">
    <location>
        <begin position="317"/>
        <end position="336"/>
    </location>
</feature>